<organism evidence="1 2">
    <name type="scientific">Cohaesibacter marisflavi</name>
    <dbReference type="NCBI Taxonomy" id="655353"/>
    <lineage>
        <taxon>Bacteria</taxon>
        <taxon>Pseudomonadati</taxon>
        <taxon>Pseudomonadota</taxon>
        <taxon>Alphaproteobacteria</taxon>
        <taxon>Hyphomicrobiales</taxon>
        <taxon>Cohaesibacteraceae</taxon>
    </lineage>
</organism>
<dbReference type="OrthoDB" id="8444904at2"/>
<keyword evidence="2" id="KW-1185">Reference proteome</keyword>
<proteinExistence type="predicted"/>
<dbReference type="EMBL" id="FOVR01000001">
    <property type="protein sequence ID" value="SFN60684.1"/>
    <property type="molecule type" value="Genomic_DNA"/>
</dbReference>
<dbReference type="Pfam" id="PF06199">
    <property type="entry name" value="Phage_tail_2"/>
    <property type="match status" value="1"/>
</dbReference>
<accession>A0A1I5ADY0</accession>
<sequence length="141" mass="15154">MTKHLGQELFIQVEDPETADAYVDFCGISSTDFSMGPEMVDRIIPECDGDRTTPAQVTKRAGNIDLSFTGSGIAEINTRTTAIFDAARTGVTLNFKVTVPNYGSFTGPAYVKITFTGNTNEDLAISAEFGWESVPTWAAAA</sequence>
<dbReference type="STRING" id="655353.SAMN04488056_101452"/>
<reference evidence="1 2" key="1">
    <citation type="submission" date="2016-10" db="EMBL/GenBank/DDBJ databases">
        <authorList>
            <person name="de Groot N.N."/>
        </authorList>
    </citation>
    <scope>NUCLEOTIDE SEQUENCE [LARGE SCALE GENOMIC DNA]</scope>
    <source>
        <strain evidence="1 2">CGMCC 1.9157</strain>
    </source>
</reference>
<dbReference type="Proteomes" id="UP000199236">
    <property type="component" value="Unassembled WGS sequence"/>
</dbReference>
<dbReference type="RefSeq" id="WP_090068395.1">
    <property type="nucleotide sequence ID" value="NZ_FOVR01000001.1"/>
</dbReference>
<dbReference type="AlphaFoldDB" id="A0A1I5ADY0"/>
<evidence type="ECO:0000313" key="2">
    <source>
        <dbReference type="Proteomes" id="UP000199236"/>
    </source>
</evidence>
<gene>
    <name evidence="1" type="ORF">SAMN04488056_101452</name>
</gene>
<name>A0A1I5ADY0_9HYPH</name>
<dbReference type="InterPro" id="IPR011855">
    <property type="entry name" value="Phgtail_TP901_1"/>
</dbReference>
<protein>
    <recommendedName>
        <fullName evidence="3">Phage tail tube protein</fullName>
    </recommendedName>
</protein>
<evidence type="ECO:0000313" key="1">
    <source>
        <dbReference type="EMBL" id="SFN60684.1"/>
    </source>
</evidence>
<evidence type="ECO:0008006" key="3">
    <source>
        <dbReference type="Google" id="ProtNLM"/>
    </source>
</evidence>